<sequence length="139" mass="15380">MGRACEREDDRRRRRTGGREDSGGRKQWFPLLGASATAREGVGDGGEHRLGCAVLKTSVTRLGTIGIGRISSFIPAEFTVFLARNFQVEPPEIGGIERRKWRDFERGSDADRLGRKTESERARLGVDFHFFLRGGAGSG</sequence>
<evidence type="ECO:0000313" key="3">
    <source>
        <dbReference type="Proteomes" id="UP000233551"/>
    </source>
</evidence>
<gene>
    <name evidence="2" type="ORF">CRG98_038021</name>
</gene>
<accession>A0A2I0IC72</accession>
<protein>
    <submittedName>
        <fullName evidence="2">Uncharacterized protein</fullName>
    </submittedName>
</protein>
<keyword evidence="3" id="KW-1185">Reference proteome</keyword>
<proteinExistence type="predicted"/>
<dbReference type="EMBL" id="PGOL01003345">
    <property type="protein sequence ID" value="PKI41582.1"/>
    <property type="molecule type" value="Genomic_DNA"/>
</dbReference>
<feature type="compositionally biased region" description="Basic and acidic residues" evidence="1">
    <location>
        <begin position="1"/>
        <end position="24"/>
    </location>
</feature>
<name>A0A2I0IC72_PUNGR</name>
<dbReference type="Proteomes" id="UP000233551">
    <property type="component" value="Unassembled WGS sequence"/>
</dbReference>
<organism evidence="2 3">
    <name type="scientific">Punica granatum</name>
    <name type="common">Pomegranate</name>
    <dbReference type="NCBI Taxonomy" id="22663"/>
    <lineage>
        <taxon>Eukaryota</taxon>
        <taxon>Viridiplantae</taxon>
        <taxon>Streptophyta</taxon>
        <taxon>Embryophyta</taxon>
        <taxon>Tracheophyta</taxon>
        <taxon>Spermatophyta</taxon>
        <taxon>Magnoliopsida</taxon>
        <taxon>eudicotyledons</taxon>
        <taxon>Gunneridae</taxon>
        <taxon>Pentapetalae</taxon>
        <taxon>rosids</taxon>
        <taxon>malvids</taxon>
        <taxon>Myrtales</taxon>
        <taxon>Lythraceae</taxon>
        <taxon>Punica</taxon>
    </lineage>
</organism>
<feature type="region of interest" description="Disordered" evidence="1">
    <location>
        <begin position="1"/>
        <end position="27"/>
    </location>
</feature>
<reference evidence="2 3" key="1">
    <citation type="submission" date="2017-11" db="EMBL/GenBank/DDBJ databases">
        <title>De-novo sequencing of pomegranate (Punica granatum L.) genome.</title>
        <authorList>
            <person name="Akparov Z."/>
            <person name="Amiraslanov A."/>
            <person name="Hajiyeva S."/>
            <person name="Abbasov M."/>
            <person name="Kaur K."/>
            <person name="Hamwieh A."/>
            <person name="Solovyev V."/>
            <person name="Salamov A."/>
            <person name="Braich B."/>
            <person name="Kosarev P."/>
            <person name="Mahmoud A."/>
            <person name="Hajiyev E."/>
            <person name="Babayeva S."/>
            <person name="Izzatullayeva V."/>
            <person name="Mammadov A."/>
            <person name="Mammadov A."/>
            <person name="Sharifova S."/>
            <person name="Ojaghi J."/>
            <person name="Eynullazada K."/>
            <person name="Bayramov B."/>
            <person name="Abdulazimova A."/>
            <person name="Shahmuradov I."/>
        </authorList>
    </citation>
    <scope>NUCLEOTIDE SEQUENCE [LARGE SCALE GENOMIC DNA]</scope>
    <source>
        <strain evidence="3">cv. AG2017</strain>
        <tissue evidence="2">Leaf</tissue>
    </source>
</reference>
<evidence type="ECO:0000313" key="2">
    <source>
        <dbReference type="EMBL" id="PKI41582.1"/>
    </source>
</evidence>
<comment type="caution">
    <text evidence="2">The sequence shown here is derived from an EMBL/GenBank/DDBJ whole genome shotgun (WGS) entry which is preliminary data.</text>
</comment>
<dbReference type="AlphaFoldDB" id="A0A2I0IC72"/>
<evidence type="ECO:0000256" key="1">
    <source>
        <dbReference type="SAM" id="MobiDB-lite"/>
    </source>
</evidence>